<dbReference type="Pfam" id="PF01095">
    <property type="entry name" value="Pectinesterase"/>
    <property type="match status" value="1"/>
</dbReference>
<gene>
    <name evidence="8" type="ORF">BQ2448_5237</name>
</gene>
<evidence type="ECO:0000256" key="5">
    <source>
        <dbReference type="ARBA" id="ARBA00023085"/>
    </source>
</evidence>
<dbReference type="InterPro" id="IPR012334">
    <property type="entry name" value="Pectin_lyas_fold"/>
</dbReference>
<dbReference type="Proteomes" id="UP000198372">
    <property type="component" value="Unassembled WGS sequence"/>
</dbReference>
<keyword evidence="5" id="KW-0063">Aspartyl esterase</keyword>
<dbReference type="EMBL" id="FMSP01000002">
    <property type="protein sequence ID" value="SCV67626.1"/>
    <property type="molecule type" value="Genomic_DNA"/>
</dbReference>
<keyword evidence="9" id="KW-1185">Reference proteome</keyword>
<evidence type="ECO:0000256" key="3">
    <source>
        <dbReference type="ARBA" id="ARBA00013229"/>
    </source>
</evidence>
<dbReference type="GO" id="GO:0045490">
    <property type="term" value="P:pectin catabolic process"/>
    <property type="evidence" value="ECO:0007669"/>
    <property type="project" value="UniProtKB-UniPathway"/>
</dbReference>
<keyword evidence="6" id="KW-0732">Signal</keyword>
<evidence type="ECO:0000313" key="8">
    <source>
        <dbReference type="EMBL" id="SCV67626.1"/>
    </source>
</evidence>
<keyword evidence="4" id="KW-0378">Hydrolase</keyword>
<comment type="similarity">
    <text evidence="2">Belongs to the pectinesterase family.</text>
</comment>
<dbReference type="GO" id="GO:0030599">
    <property type="term" value="F:pectinesterase activity"/>
    <property type="evidence" value="ECO:0007669"/>
    <property type="project" value="UniProtKB-EC"/>
</dbReference>
<protein>
    <recommendedName>
        <fullName evidence="3">pectinesterase</fullName>
        <ecNumber evidence="3">3.1.1.11</ecNumber>
    </recommendedName>
</protein>
<name>A0A238F980_9BASI</name>
<dbReference type="PANTHER" id="PTHR31321:SF137">
    <property type="entry name" value="PECTIN METHYL ESTERASE (EUROFUNG)"/>
    <property type="match status" value="1"/>
</dbReference>
<evidence type="ECO:0000259" key="7">
    <source>
        <dbReference type="Pfam" id="PF01095"/>
    </source>
</evidence>
<sequence length="455" mass="48661">MKLILAVAGAGMLLFTSAFAESLLPASAAVPFPTELRIQCQACNGAFQPANCPFGTIFVSASDPAASFTTIQAAIDSLPDDTSAGTILVGAGMYHEQLNITRQGALYVLGQNGAGCRKRATVYYAIGREANAASTNPDPNARVIIHNIQTAVVLVAPPPYRKNLSQTAPPGRRQRRAPDVLATSPAIAKGHRSGCLDFRMYDIDIDQQFGPKGVALAIAVVNSKASFYGTGAFGFQDTVFIGHNASAFFLNSIIKGTVDFVYGSGTAVLFNCTLASRVAKGAGGSVTAWRKTRVTDNDLNGAQVPFIALERLRRADDIDPTINVTSRVSLGRPWGNNARTVYLHTWMEDHILPAGFSSWLPEDPRLGFLFFAEYNSSGPGANLVSRAAFPPGTPMETPVTSVTQLEHILTWHDARHITFPNVFHGDTAWVDAEYDSDFGRGLPQVHVGTATNTTA</sequence>
<feature type="domain" description="Pectinesterase catalytic" evidence="7">
    <location>
        <begin position="198"/>
        <end position="390"/>
    </location>
</feature>
<organism evidence="8 9">
    <name type="scientific">Microbotryum intermedium</name>
    <dbReference type="NCBI Taxonomy" id="269621"/>
    <lineage>
        <taxon>Eukaryota</taxon>
        <taxon>Fungi</taxon>
        <taxon>Dikarya</taxon>
        <taxon>Basidiomycota</taxon>
        <taxon>Pucciniomycotina</taxon>
        <taxon>Microbotryomycetes</taxon>
        <taxon>Microbotryales</taxon>
        <taxon>Microbotryaceae</taxon>
        <taxon>Microbotryum</taxon>
    </lineage>
</organism>
<dbReference type="Gene3D" id="2.160.20.10">
    <property type="entry name" value="Single-stranded right-handed beta-helix, Pectin lyase-like"/>
    <property type="match status" value="1"/>
</dbReference>
<evidence type="ECO:0000313" key="9">
    <source>
        <dbReference type="Proteomes" id="UP000198372"/>
    </source>
</evidence>
<dbReference type="OrthoDB" id="2019149at2759"/>
<dbReference type="EC" id="3.1.1.11" evidence="3"/>
<dbReference type="InterPro" id="IPR000070">
    <property type="entry name" value="Pectinesterase_cat"/>
</dbReference>
<dbReference type="AlphaFoldDB" id="A0A238F980"/>
<dbReference type="InterPro" id="IPR011050">
    <property type="entry name" value="Pectin_lyase_fold/virulence"/>
</dbReference>
<feature type="signal peptide" evidence="6">
    <location>
        <begin position="1"/>
        <end position="20"/>
    </location>
</feature>
<accession>A0A238F980</accession>
<reference evidence="9" key="1">
    <citation type="submission" date="2016-09" db="EMBL/GenBank/DDBJ databases">
        <authorList>
            <person name="Jeantristanb JTB J.-T."/>
            <person name="Ricardo R."/>
        </authorList>
    </citation>
    <scope>NUCLEOTIDE SEQUENCE [LARGE SCALE GENOMIC DNA]</scope>
</reference>
<evidence type="ECO:0000256" key="2">
    <source>
        <dbReference type="ARBA" id="ARBA00008891"/>
    </source>
</evidence>
<dbReference type="SUPFAM" id="SSF51126">
    <property type="entry name" value="Pectin lyase-like"/>
    <property type="match status" value="1"/>
</dbReference>
<dbReference type="PANTHER" id="PTHR31321">
    <property type="entry name" value="ACYL-COA THIOESTER HYDROLASE YBHC-RELATED"/>
    <property type="match status" value="1"/>
</dbReference>
<dbReference type="STRING" id="269621.A0A238F980"/>
<evidence type="ECO:0000256" key="4">
    <source>
        <dbReference type="ARBA" id="ARBA00022801"/>
    </source>
</evidence>
<comment type="pathway">
    <text evidence="1">Glycan metabolism; pectin degradation; 2-dehydro-3-deoxy-D-gluconate from pectin: step 1/5.</text>
</comment>
<dbReference type="GO" id="GO:0042545">
    <property type="term" value="P:cell wall modification"/>
    <property type="evidence" value="ECO:0007669"/>
    <property type="project" value="InterPro"/>
</dbReference>
<dbReference type="UniPathway" id="UPA00545">
    <property type="reaction ID" value="UER00823"/>
</dbReference>
<proteinExistence type="inferred from homology"/>
<evidence type="ECO:0000256" key="6">
    <source>
        <dbReference type="SAM" id="SignalP"/>
    </source>
</evidence>
<evidence type="ECO:0000256" key="1">
    <source>
        <dbReference type="ARBA" id="ARBA00005184"/>
    </source>
</evidence>
<feature type="chain" id="PRO_5012714763" description="pectinesterase" evidence="6">
    <location>
        <begin position="21"/>
        <end position="455"/>
    </location>
</feature>